<evidence type="ECO:0000313" key="4">
    <source>
        <dbReference type="Proteomes" id="UP000199352"/>
    </source>
</evidence>
<feature type="domain" description="BPL/LPL catalytic" evidence="2">
    <location>
        <begin position="55"/>
        <end position="252"/>
    </location>
</feature>
<protein>
    <recommendedName>
        <fullName evidence="2">BPL/LPL catalytic domain-containing protein</fullName>
    </recommendedName>
</protein>
<dbReference type="STRING" id="402600.SAMN05216188_106331"/>
<dbReference type="AlphaFoldDB" id="A0A1H9K797"/>
<gene>
    <name evidence="3" type="ORF">SAMN05216188_106331</name>
</gene>
<dbReference type="Gene3D" id="3.30.930.10">
    <property type="entry name" value="Bira Bifunctional Protein, Domain 2"/>
    <property type="match status" value="1"/>
</dbReference>
<evidence type="ECO:0000313" key="3">
    <source>
        <dbReference type="EMBL" id="SEQ95030.1"/>
    </source>
</evidence>
<dbReference type="PROSITE" id="PS51733">
    <property type="entry name" value="BPL_LPL_CATALYTIC"/>
    <property type="match status" value="1"/>
</dbReference>
<dbReference type="InterPro" id="IPR045864">
    <property type="entry name" value="aa-tRNA-synth_II/BPL/LPL"/>
</dbReference>
<keyword evidence="4" id="KW-1185">Reference proteome</keyword>
<evidence type="ECO:0000256" key="1">
    <source>
        <dbReference type="SAM" id="MobiDB-lite"/>
    </source>
</evidence>
<dbReference type="EMBL" id="FOFR01000006">
    <property type="protein sequence ID" value="SEQ95030.1"/>
    <property type="molecule type" value="Genomic_DNA"/>
</dbReference>
<sequence length="290" mass="29916">MSTGTGRARWAVGENRGVPTANDAGHARLLLSGSAGSAVTELVVPALLLRAPARRWSQLVHVYVPHGPTVAFSARDLRSPGIAAATELARSAGFEAVVRSPGGRMVAYDDGAVVIDHLDSASDLRRAGRSTFAGNAREHARVLRSLGDVDARVGEVAGEYCPGEFSINVGGVTKVVGSAQRVTATGSLFSTVVQVVVSERVRAVLTGVSDALGYDLRQSSIGGLADHVPALTAEDVATAFAADYRDRLGLTDGQVPAGVLAHASTATPGVHGGSPFHVDDWTRANPAPIT</sequence>
<dbReference type="SUPFAM" id="SSF55681">
    <property type="entry name" value="Class II aaRS and biotin synthetases"/>
    <property type="match status" value="1"/>
</dbReference>
<organism evidence="3 4">
    <name type="scientific">Lentzea xinjiangensis</name>
    <dbReference type="NCBI Taxonomy" id="402600"/>
    <lineage>
        <taxon>Bacteria</taxon>
        <taxon>Bacillati</taxon>
        <taxon>Actinomycetota</taxon>
        <taxon>Actinomycetes</taxon>
        <taxon>Pseudonocardiales</taxon>
        <taxon>Pseudonocardiaceae</taxon>
        <taxon>Lentzea</taxon>
    </lineage>
</organism>
<dbReference type="InterPro" id="IPR004143">
    <property type="entry name" value="BPL_LPL_catalytic"/>
</dbReference>
<reference evidence="4" key="1">
    <citation type="submission" date="2016-10" db="EMBL/GenBank/DDBJ databases">
        <authorList>
            <person name="Varghese N."/>
            <person name="Submissions S."/>
        </authorList>
    </citation>
    <scope>NUCLEOTIDE SEQUENCE [LARGE SCALE GENOMIC DNA]</scope>
    <source>
        <strain evidence="4">CGMCC 4.3525</strain>
    </source>
</reference>
<proteinExistence type="predicted"/>
<name>A0A1H9K797_9PSEU</name>
<feature type="region of interest" description="Disordered" evidence="1">
    <location>
        <begin position="271"/>
        <end position="290"/>
    </location>
</feature>
<accession>A0A1H9K797</accession>
<dbReference type="Proteomes" id="UP000199352">
    <property type="component" value="Unassembled WGS sequence"/>
</dbReference>
<evidence type="ECO:0000259" key="2">
    <source>
        <dbReference type="PROSITE" id="PS51733"/>
    </source>
</evidence>